<protein>
    <submittedName>
        <fullName evidence="1">Uncharacterized protein</fullName>
    </submittedName>
</protein>
<gene>
    <name evidence="1" type="ORF">SAMN04487971_109147</name>
</gene>
<dbReference type="AlphaFoldDB" id="A0A1G9JJ07"/>
<reference evidence="2" key="1">
    <citation type="submission" date="2016-10" db="EMBL/GenBank/DDBJ databases">
        <authorList>
            <person name="Varghese N."/>
            <person name="Submissions S."/>
        </authorList>
    </citation>
    <scope>NUCLEOTIDE SEQUENCE [LARGE SCALE GENOMIC DNA]</scope>
    <source>
        <strain evidence="2">CGMCC 1.7655</strain>
    </source>
</reference>
<dbReference type="OrthoDB" id="8265479at2"/>
<name>A0A1G9JJ07_9RHOB</name>
<evidence type="ECO:0000313" key="2">
    <source>
        <dbReference type="Proteomes" id="UP000199555"/>
    </source>
</evidence>
<dbReference type="EMBL" id="FNGE01000009">
    <property type="protein sequence ID" value="SDL37245.1"/>
    <property type="molecule type" value="Genomic_DNA"/>
</dbReference>
<keyword evidence="2" id="KW-1185">Reference proteome</keyword>
<sequence length="206" mass="22176">MSTFPVDLEAWLTPFRVVEQTFDLEEGLQVQNRTAGGEVIRAGGASRLWHGKLVLGRVRNDQVGALEARLHVLRGKGAYFTIRDYRRAGAISATLATVQANGTVNISGGPANGTLNDGDYIAFGYANRIALHRIVVGGALSGTGARNGVEVVPPIRAGWTANTPVQIGSVRCRAVMVPGTLNMGQSRGIWHEGISFEWIQMLRENP</sequence>
<proteinExistence type="predicted"/>
<dbReference type="RefSeq" id="WP_090756057.1">
    <property type="nucleotide sequence ID" value="NZ_FNGE01000009.1"/>
</dbReference>
<organism evidence="1 2">
    <name type="scientific">Paracoccus chinensis</name>
    <dbReference type="NCBI Taxonomy" id="525640"/>
    <lineage>
        <taxon>Bacteria</taxon>
        <taxon>Pseudomonadati</taxon>
        <taxon>Pseudomonadota</taxon>
        <taxon>Alphaproteobacteria</taxon>
        <taxon>Rhodobacterales</taxon>
        <taxon>Paracoccaceae</taxon>
        <taxon>Paracoccus</taxon>
    </lineage>
</organism>
<accession>A0A1G9JJ07</accession>
<dbReference type="STRING" id="525640.SAMN04487971_109147"/>
<evidence type="ECO:0000313" key="1">
    <source>
        <dbReference type="EMBL" id="SDL37245.1"/>
    </source>
</evidence>
<dbReference type="Proteomes" id="UP000199555">
    <property type="component" value="Unassembled WGS sequence"/>
</dbReference>